<dbReference type="InterPro" id="IPR054053">
    <property type="entry name" value="DUF6887"/>
</dbReference>
<evidence type="ECO:0000313" key="1">
    <source>
        <dbReference type="EMBL" id="MFB2881349.1"/>
    </source>
</evidence>
<dbReference type="EMBL" id="JBHFNQ010000220">
    <property type="protein sequence ID" value="MFB2881349.1"/>
    <property type="molecule type" value="Genomic_DNA"/>
</dbReference>
<accession>A0ABV4XEW2</accession>
<protein>
    <submittedName>
        <fullName evidence="1">Uncharacterized protein</fullName>
    </submittedName>
</protein>
<keyword evidence="2" id="KW-1185">Reference proteome</keyword>
<proteinExistence type="predicted"/>
<reference evidence="1 2" key="1">
    <citation type="submission" date="2024-09" db="EMBL/GenBank/DDBJ databases">
        <title>Floridaenema gen nov. (Aerosakkonemataceae, Aerosakkonematales ord. nov., Cyanobacteria) from benthic tropical and subtropical fresh waters, with the description of four new species.</title>
        <authorList>
            <person name="Moretto J.A."/>
            <person name="Berthold D.E."/>
            <person name="Lefler F.W."/>
            <person name="Huang I.-S."/>
            <person name="Laughinghouse H. IV."/>
        </authorList>
    </citation>
    <scope>NUCLEOTIDE SEQUENCE [LARGE SCALE GENOMIC DNA]</scope>
    <source>
        <strain evidence="1 2">BLCC-F46</strain>
    </source>
</reference>
<dbReference type="Proteomes" id="UP001576774">
    <property type="component" value="Unassembled WGS sequence"/>
</dbReference>
<dbReference type="Pfam" id="PF21826">
    <property type="entry name" value="DUF6887"/>
    <property type="match status" value="1"/>
</dbReference>
<name>A0ABV4XEW2_9CYAN</name>
<organism evidence="1 2">
    <name type="scientific">Floridaenema aerugineum BLCC-F46</name>
    <dbReference type="NCBI Taxonomy" id="3153654"/>
    <lineage>
        <taxon>Bacteria</taxon>
        <taxon>Bacillati</taxon>
        <taxon>Cyanobacteriota</taxon>
        <taxon>Cyanophyceae</taxon>
        <taxon>Oscillatoriophycideae</taxon>
        <taxon>Aerosakkonematales</taxon>
        <taxon>Aerosakkonemataceae</taxon>
        <taxon>Floridanema</taxon>
        <taxon>Floridanema aerugineum</taxon>
    </lineage>
</organism>
<dbReference type="RefSeq" id="WP_413274331.1">
    <property type="nucleotide sequence ID" value="NZ_JBHFNQ010000220.1"/>
</dbReference>
<sequence>MKPNFENMSKAELKAYILAHRNDNEAIHALFSRRTPDSEATIYPCMFTEEGLPIEENIRIGKEAIRQRVEAENNRKKDSHS</sequence>
<gene>
    <name evidence="1" type="ORF">ACE1CC_31230</name>
</gene>
<evidence type="ECO:0000313" key="2">
    <source>
        <dbReference type="Proteomes" id="UP001576774"/>
    </source>
</evidence>
<comment type="caution">
    <text evidence="1">The sequence shown here is derived from an EMBL/GenBank/DDBJ whole genome shotgun (WGS) entry which is preliminary data.</text>
</comment>